<proteinExistence type="predicted"/>
<reference evidence="2 3" key="1">
    <citation type="journal article" date="2018" name="Front. Plant Sci.">
        <title>Red Clover (Trifolium pratense) and Zigzag Clover (T. medium) - A Picture of Genomic Similarities and Differences.</title>
        <authorList>
            <person name="Dluhosova J."/>
            <person name="Istvanek J."/>
            <person name="Nedelnik J."/>
            <person name="Repkova J."/>
        </authorList>
    </citation>
    <scope>NUCLEOTIDE SEQUENCE [LARGE SCALE GENOMIC DNA]</scope>
    <source>
        <strain evidence="3">cv. 10/8</strain>
        <tissue evidence="2">Leaf</tissue>
    </source>
</reference>
<protein>
    <submittedName>
        <fullName evidence="2">Uncharacterized protein</fullName>
    </submittedName>
</protein>
<feature type="non-terminal residue" evidence="2">
    <location>
        <position position="48"/>
    </location>
</feature>
<evidence type="ECO:0000313" key="3">
    <source>
        <dbReference type="Proteomes" id="UP000265520"/>
    </source>
</evidence>
<evidence type="ECO:0000313" key="2">
    <source>
        <dbReference type="EMBL" id="MCI79370.1"/>
    </source>
</evidence>
<keyword evidence="3" id="KW-1185">Reference proteome</keyword>
<dbReference type="AlphaFoldDB" id="A0A392UZ03"/>
<feature type="region of interest" description="Disordered" evidence="1">
    <location>
        <begin position="18"/>
        <end position="48"/>
    </location>
</feature>
<accession>A0A392UZ03</accession>
<evidence type="ECO:0000256" key="1">
    <source>
        <dbReference type="SAM" id="MobiDB-lite"/>
    </source>
</evidence>
<dbReference type="Proteomes" id="UP000265520">
    <property type="component" value="Unassembled WGS sequence"/>
</dbReference>
<organism evidence="2 3">
    <name type="scientific">Trifolium medium</name>
    <dbReference type="NCBI Taxonomy" id="97028"/>
    <lineage>
        <taxon>Eukaryota</taxon>
        <taxon>Viridiplantae</taxon>
        <taxon>Streptophyta</taxon>
        <taxon>Embryophyta</taxon>
        <taxon>Tracheophyta</taxon>
        <taxon>Spermatophyta</taxon>
        <taxon>Magnoliopsida</taxon>
        <taxon>eudicotyledons</taxon>
        <taxon>Gunneridae</taxon>
        <taxon>Pentapetalae</taxon>
        <taxon>rosids</taxon>
        <taxon>fabids</taxon>
        <taxon>Fabales</taxon>
        <taxon>Fabaceae</taxon>
        <taxon>Papilionoideae</taxon>
        <taxon>50 kb inversion clade</taxon>
        <taxon>NPAAA clade</taxon>
        <taxon>Hologalegina</taxon>
        <taxon>IRL clade</taxon>
        <taxon>Trifolieae</taxon>
        <taxon>Trifolium</taxon>
    </lineage>
</organism>
<sequence>MKDIIILIVPGDQMRRVVSEPSLSSNKSPEGGVVPADTPMLKSEIGKH</sequence>
<name>A0A392UZ03_9FABA</name>
<dbReference type="EMBL" id="LXQA010972333">
    <property type="protein sequence ID" value="MCI79370.1"/>
    <property type="molecule type" value="Genomic_DNA"/>
</dbReference>
<comment type="caution">
    <text evidence="2">The sequence shown here is derived from an EMBL/GenBank/DDBJ whole genome shotgun (WGS) entry which is preliminary data.</text>
</comment>